<evidence type="ECO:0000313" key="1">
    <source>
        <dbReference type="EMBL" id="GAA2122171.1"/>
    </source>
</evidence>
<gene>
    <name evidence="1" type="ORF">GCM10009843_17050</name>
</gene>
<name>A0ABN2Y4Y1_9ACTN</name>
<dbReference type="Proteomes" id="UP001500575">
    <property type="component" value="Unassembled WGS sequence"/>
</dbReference>
<proteinExistence type="predicted"/>
<sequence>MRPALALLLLGLLVTGCADDRERYCGAVEEHQAELSEQVAGGGPTDLIGALDVLQSLADEAPEDIQDEWSILLERVTALRDALDEAGVDAATYDADQPPADLGTDDLDRIEGAARDLGSEQTRRALADLEQQARDVCGTPLVV</sequence>
<dbReference type="RefSeq" id="WP_344303266.1">
    <property type="nucleotide sequence ID" value="NZ_BAAAQQ010000008.1"/>
</dbReference>
<accession>A0ABN2Y4Y1</accession>
<reference evidence="1 2" key="1">
    <citation type="journal article" date="2019" name="Int. J. Syst. Evol. Microbiol.">
        <title>The Global Catalogue of Microorganisms (GCM) 10K type strain sequencing project: providing services to taxonomists for standard genome sequencing and annotation.</title>
        <authorList>
            <consortium name="The Broad Institute Genomics Platform"/>
            <consortium name="The Broad Institute Genome Sequencing Center for Infectious Disease"/>
            <person name="Wu L."/>
            <person name="Ma J."/>
        </authorList>
    </citation>
    <scope>NUCLEOTIDE SEQUENCE [LARGE SCALE GENOMIC DNA]</scope>
    <source>
        <strain evidence="1 2">JCM 16021</strain>
    </source>
</reference>
<evidence type="ECO:0000313" key="2">
    <source>
        <dbReference type="Proteomes" id="UP001500575"/>
    </source>
</evidence>
<protein>
    <recommendedName>
        <fullName evidence="3">Secreted protein</fullName>
    </recommendedName>
</protein>
<organism evidence="1 2">
    <name type="scientific">Nocardioides bigeumensis</name>
    <dbReference type="NCBI Taxonomy" id="433657"/>
    <lineage>
        <taxon>Bacteria</taxon>
        <taxon>Bacillati</taxon>
        <taxon>Actinomycetota</taxon>
        <taxon>Actinomycetes</taxon>
        <taxon>Propionibacteriales</taxon>
        <taxon>Nocardioidaceae</taxon>
        <taxon>Nocardioides</taxon>
    </lineage>
</organism>
<dbReference type="EMBL" id="BAAAQQ010000008">
    <property type="protein sequence ID" value="GAA2122171.1"/>
    <property type="molecule type" value="Genomic_DNA"/>
</dbReference>
<keyword evidence="2" id="KW-1185">Reference proteome</keyword>
<evidence type="ECO:0008006" key="3">
    <source>
        <dbReference type="Google" id="ProtNLM"/>
    </source>
</evidence>
<dbReference type="PROSITE" id="PS51257">
    <property type="entry name" value="PROKAR_LIPOPROTEIN"/>
    <property type="match status" value="1"/>
</dbReference>
<comment type="caution">
    <text evidence="1">The sequence shown here is derived from an EMBL/GenBank/DDBJ whole genome shotgun (WGS) entry which is preliminary data.</text>
</comment>